<dbReference type="EMBL" id="QGHS01000100">
    <property type="protein sequence ID" value="PWT45951.1"/>
    <property type="molecule type" value="Genomic_DNA"/>
</dbReference>
<gene>
    <name evidence="1" type="ORF">DKZ23_07875</name>
</gene>
<protein>
    <recommendedName>
        <fullName evidence="3">Site-specific integrase</fullName>
    </recommendedName>
</protein>
<dbReference type="RefSeq" id="WP_134907775.1">
    <property type="nucleotide sequence ID" value="NZ_JAJAOX010000003.1"/>
</dbReference>
<reference evidence="1 2" key="1">
    <citation type="journal article" date="2018" name="Front. Microbiol.">
        <title>Comparative Genomics of the Herbivore Gut Symbiont Lactobacillus reuteri Reveals Genetic Diversity and Lifestyle Adaptation.</title>
        <authorList>
            <person name="Zhao J."/>
        </authorList>
    </citation>
    <scope>NUCLEOTIDE SEQUENCE [LARGE SCALE GENOMIC DNA]</scope>
    <source>
        <strain evidence="1 2">LR12</strain>
    </source>
</reference>
<dbReference type="Proteomes" id="UP000245866">
    <property type="component" value="Unassembled WGS sequence"/>
</dbReference>
<comment type="caution">
    <text evidence="1">The sequence shown here is derived from an EMBL/GenBank/DDBJ whole genome shotgun (WGS) entry which is preliminary data.</text>
</comment>
<dbReference type="AlphaFoldDB" id="A0A317GEZ7"/>
<name>A0A317GEZ7_LIMRT</name>
<organism evidence="1 2">
    <name type="scientific">Limosilactobacillus reuteri</name>
    <name type="common">Lactobacillus reuteri</name>
    <dbReference type="NCBI Taxonomy" id="1598"/>
    <lineage>
        <taxon>Bacteria</taxon>
        <taxon>Bacillati</taxon>
        <taxon>Bacillota</taxon>
        <taxon>Bacilli</taxon>
        <taxon>Lactobacillales</taxon>
        <taxon>Lactobacillaceae</taxon>
        <taxon>Limosilactobacillus</taxon>
    </lineage>
</organism>
<sequence>MWAETTKDGRIKFREQYKDPLTGKYKKVSVTFDKNTNTTHRKAQIALESKIQHKLRHVDDGTIKKVLL</sequence>
<proteinExistence type="predicted"/>
<evidence type="ECO:0000313" key="1">
    <source>
        <dbReference type="EMBL" id="PWT45951.1"/>
    </source>
</evidence>
<evidence type="ECO:0008006" key="3">
    <source>
        <dbReference type="Google" id="ProtNLM"/>
    </source>
</evidence>
<accession>A0A317GEZ7</accession>
<evidence type="ECO:0000313" key="2">
    <source>
        <dbReference type="Proteomes" id="UP000245866"/>
    </source>
</evidence>